<protein>
    <recommendedName>
        <fullName evidence="5">Homeobox protein SIX1 N-terminal SD domain-containing protein</fullName>
    </recommendedName>
</protein>
<feature type="compositionally biased region" description="Basic and acidic residues" evidence="4">
    <location>
        <begin position="40"/>
        <end position="51"/>
    </location>
</feature>
<dbReference type="RefSeq" id="XP_072845040.1">
    <property type="nucleotide sequence ID" value="XM_072988939.1"/>
</dbReference>
<keyword evidence="2" id="KW-0371">Homeobox</keyword>
<feature type="domain" description="Homeobox protein SIX1 N-terminal SD" evidence="5">
    <location>
        <begin position="140"/>
        <end position="223"/>
    </location>
</feature>
<evidence type="ECO:0000256" key="1">
    <source>
        <dbReference type="ARBA" id="ARBA00023125"/>
    </source>
</evidence>
<evidence type="ECO:0000256" key="4">
    <source>
        <dbReference type="SAM" id="MobiDB-lite"/>
    </source>
</evidence>
<evidence type="ECO:0000313" key="7">
    <source>
        <dbReference type="RefSeq" id="XP_072845040.1"/>
    </source>
</evidence>
<dbReference type="Proteomes" id="UP001652642">
    <property type="component" value="Chromosome 2"/>
</dbReference>
<name>A0ABM5FI17_9SAUR</name>
<feature type="region of interest" description="Disordered" evidence="4">
    <location>
        <begin position="40"/>
        <end position="117"/>
    </location>
</feature>
<keyword evidence="3" id="KW-0539">Nucleus</keyword>
<gene>
    <name evidence="7" type="primary">LOC140704257</name>
</gene>
<evidence type="ECO:0000256" key="2">
    <source>
        <dbReference type="ARBA" id="ARBA00023155"/>
    </source>
</evidence>
<evidence type="ECO:0000259" key="5">
    <source>
        <dbReference type="Pfam" id="PF16878"/>
    </source>
</evidence>
<evidence type="ECO:0000313" key="6">
    <source>
        <dbReference type="Proteomes" id="UP001652642"/>
    </source>
</evidence>
<dbReference type="InterPro" id="IPR031701">
    <property type="entry name" value="SIX1_SD"/>
</dbReference>
<organism evidence="6 7">
    <name type="scientific">Pogona vitticeps</name>
    <name type="common">central bearded dragon</name>
    <dbReference type="NCBI Taxonomy" id="103695"/>
    <lineage>
        <taxon>Eukaryota</taxon>
        <taxon>Metazoa</taxon>
        <taxon>Chordata</taxon>
        <taxon>Craniata</taxon>
        <taxon>Vertebrata</taxon>
        <taxon>Euteleostomi</taxon>
        <taxon>Lepidosauria</taxon>
        <taxon>Squamata</taxon>
        <taxon>Bifurcata</taxon>
        <taxon>Unidentata</taxon>
        <taxon>Episquamata</taxon>
        <taxon>Toxicofera</taxon>
        <taxon>Iguania</taxon>
        <taxon>Acrodonta</taxon>
        <taxon>Agamidae</taxon>
        <taxon>Amphibolurinae</taxon>
        <taxon>Pogona</taxon>
    </lineage>
</organism>
<proteinExistence type="predicted"/>
<dbReference type="Pfam" id="PF16878">
    <property type="entry name" value="SIX1_SD"/>
    <property type="match status" value="1"/>
</dbReference>
<dbReference type="PANTHER" id="PTHR10390:SF12">
    <property type="entry name" value="HOMEOBOX PROTEIN SIX6"/>
    <property type="match status" value="1"/>
</dbReference>
<accession>A0ABM5FI17</accession>
<keyword evidence="1" id="KW-0238">DNA-binding</keyword>
<keyword evidence="6" id="KW-1185">Reference proteome</keyword>
<reference evidence="6" key="1">
    <citation type="submission" date="2025-05" db="UniProtKB">
        <authorList>
            <consortium name="RefSeq"/>
        </authorList>
    </citation>
    <scope>NUCLEOTIDE SEQUENCE [LARGE SCALE GENOMIC DNA]</scope>
</reference>
<dbReference type="GeneID" id="140704257"/>
<sequence length="257" mass="27251">MHEQAFSHTCACTSAVPPFCACMQARMSTLHHLRMRKLRGDARAGKPERVHAGANGQRKAKGGGAGAVARAPGRDERGGPVVRRLSAPWVSGSPQGRLSPTGGRGGGQRPAASPASPSAVLLPPRLNSAAPMFQLPLLNFSPQQVAGVCETLEESGDVERLGCFRWSLLVAPEAGEALHRNESVLRARAVMAFHGGHYRERYHILESHKFPKESHAKLQALWPCPHQRAGCICKAGGGSAGHQTRSGGPDLAHGPCL</sequence>
<evidence type="ECO:0000256" key="3">
    <source>
        <dbReference type="ARBA" id="ARBA00023242"/>
    </source>
</evidence>
<dbReference type="PANTHER" id="PTHR10390">
    <property type="entry name" value="HOMEOBOX PROTEIN SIX"/>
    <property type="match status" value="1"/>
</dbReference>
<reference evidence="7" key="2">
    <citation type="submission" date="2025-08" db="UniProtKB">
        <authorList>
            <consortium name="RefSeq"/>
        </authorList>
    </citation>
    <scope>IDENTIFICATION</scope>
</reference>